<dbReference type="Proteomes" id="UP000634206">
    <property type="component" value="Unassembled WGS sequence"/>
</dbReference>
<dbReference type="InterPro" id="IPR046826">
    <property type="entry name" value="PDH_N"/>
</dbReference>
<organism evidence="3 4">
    <name type="scientific">Oceaniferula flava</name>
    <dbReference type="NCBI Taxonomy" id="2800421"/>
    <lineage>
        <taxon>Bacteria</taxon>
        <taxon>Pseudomonadati</taxon>
        <taxon>Verrucomicrobiota</taxon>
        <taxon>Verrucomicrobiia</taxon>
        <taxon>Verrucomicrobiales</taxon>
        <taxon>Verrucomicrobiaceae</taxon>
        <taxon>Oceaniferula</taxon>
    </lineage>
</organism>
<dbReference type="InterPro" id="IPR008927">
    <property type="entry name" value="6-PGluconate_DH-like_C_sf"/>
</dbReference>
<accession>A0AAE2V7I9</accession>
<dbReference type="InterPro" id="IPR046825">
    <property type="entry name" value="PDH_C"/>
</dbReference>
<evidence type="ECO:0000313" key="3">
    <source>
        <dbReference type="EMBL" id="MBK1853857.1"/>
    </source>
</evidence>
<proteinExistence type="predicted"/>
<comment type="caution">
    <text evidence="3">The sequence shown here is derived from an EMBL/GenBank/DDBJ whole genome shotgun (WGS) entry which is preliminary data.</text>
</comment>
<reference evidence="3" key="1">
    <citation type="submission" date="2021-01" db="EMBL/GenBank/DDBJ databases">
        <title>Modified the classification status of verrucomicrobia.</title>
        <authorList>
            <person name="Feng X."/>
        </authorList>
    </citation>
    <scope>NUCLEOTIDE SEQUENCE</scope>
    <source>
        <strain evidence="3">5K15</strain>
    </source>
</reference>
<dbReference type="InterPro" id="IPR003099">
    <property type="entry name" value="Prephen_DH"/>
</dbReference>
<dbReference type="Gene3D" id="1.10.3660.10">
    <property type="entry name" value="6-phosphogluconate dehydrogenase C-terminal like domain"/>
    <property type="match status" value="1"/>
</dbReference>
<dbReference type="EMBL" id="JAENIG010000001">
    <property type="protein sequence ID" value="MBK1853857.1"/>
    <property type="molecule type" value="Genomic_DNA"/>
</dbReference>
<dbReference type="GO" id="GO:0004665">
    <property type="term" value="F:prephenate dehydrogenase (NADP+) activity"/>
    <property type="evidence" value="ECO:0007669"/>
    <property type="project" value="InterPro"/>
</dbReference>
<gene>
    <name evidence="3" type="ORF">JIN83_02705</name>
</gene>
<dbReference type="Gene3D" id="3.40.50.720">
    <property type="entry name" value="NAD(P)-binding Rossmann-like Domain"/>
    <property type="match status" value="1"/>
</dbReference>
<keyword evidence="1" id="KW-0560">Oxidoreductase</keyword>
<dbReference type="SUPFAM" id="SSF48179">
    <property type="entry name" value="6-phosphogluconate dehydrogenase C-terminal domain-like"/>
    <property type="match status" value="1"/>
</dbReference>
<evidence type="ECO:0000259" key="2">
    <source>
        <dbReference type="PROSITE" id="PS51176"/>
    </source>
</evidence>
<dbReference type="SUPFAM" id="SSF51735">
    <property type="entry name" value="NAD(P)-binding Rossmann-fold domains"/>
    <property type="match status" value="1"/>
</dbReference>
<evidence type="ECO:0000313" key="4">
    <source>
        <dbReference type="Proteomes" id="UP000634206"/>
    </source>
</evidence>
<feature type="domain" description="Prephenate/arogenate dehydrogenase" evidence="2">
    <location>
        <begin position="2"/>
        <end position="287"/>
    </location>
</feature>
<dbReference type="GO" id="GO:0008977">
    <property type="term" value="F:prephenate dehydrogenase (NAD+) activity"/>
    <property type="evidence" value="ECO:0007669"/>
    <property type="project" value="InterPro"/>
</dbReference>
<dbReference type="InterPro" id="IPR036291">
    <property type="entry name" value="NAD(P)-bd_dom_sf"/>
</dbReference>
<keyword evidence="4" id="KW-1185">Reference proteome</keyword>
<dbReference type="PROSITE" id="PS51176">
    <property type="entry name" value="PDH_ADH"/>
    <property type="match status" value="1"/>
</dbReference>
<dbReference type="GO" id="GO:0006571">
    <property type="term" value="P:tyrosine biosynthetic process"/>
    <property type="evidence" value="ECO:0007669"/>
    <property type="project" value="InterPro"/>
</dbReference>
<dbReference type="Pfam" id="PF02153">
    <property type="entry name" value="PDH_N"/>
    <property type="match status" value="1"/>
</dbReference>
<evidence type="ECO:0000256" key="1">
    <source>
        <dbReference type="ARBA" id="ARBA00023002"/>
    </source>
</evidence>
<dbReference type="Pfam" id="PF20463">
    <property type="entry name" value="PDH_C"/>
    <property type="match status" value="1"/>
</dbReference>
<name>A0AAE2V7I9_9BACT</name>
<dbReference type="AlphaFoldDB" id="A0AAE2V7I9"/>
<protein>
    <submittedName>
        <fullName evidence="3">Prephenate dehydrogenase/arogenate dehydrogenase family protein</fullName>
    </submittedName>
</protein>
<dbReference type="PANTHER" id="PTHR21363">
    <property type="entry name" value="PREPHENATE DEHYDROGENASE"/>
    <property type="match status" value="1"/>
</dbReference>
<dbReference type="GO" id="GO:0070403">
    <property type="term" value="F:NAD+ binding"/>
    <property type="evidence" value="ECO:0007669"/>
    <property type="project" value="InterPro"/>
</dbReference>
<sequence>MKRMAVLGSGLLGGSIVLAAQKHRPGLSVCLWGRREAGVSEARERGIHEATTDLAEAVSGAYVIILASPVGAMLEILKAAAETTSLEGVIISDVGSVKLTPRDTLEDLVKEVGALYIGSHPMAGSEQAGVGAATEDLFQGAACVMTNDFNHPDSQVEALRSMWESLGCRCYLTSSEDHDRVMARVSHLPHILASVGSLVGLKNPDDGLFAGNGMRDTTRVASGHPGMWAEILQRNKAALKQPLEETISYLREMLAMLDDSSDERVIRFLQDAKTLRDGLGPRRQSSDD</sequence>
<dbReference type="PANTHER" id="PTHR21363:SF0">
    <property type="entry name" value="PREPHENATE DEHYDROGENASE [NADP(+)]"/>
    <property type="match status" value="1"/>
</dbReference>
<dbReference type="InterPro" id="IPR050812">
    <property type="entry name" value="Preph/Arog_dehydrog"/>
</dbReference>